<dbReference type="Pfam" id="PF00106">
    <property type="entry name" value="adh_short"/>
    <property type="match status" value="1"/>
</dbReference>
<sequence>MDQGVVLVTGGSKRIGREICIRLSDLGYKVIIHHRSSSEDADETARMIISNGGSATVLQADLSDISSARELISHSVKEFGYLNAIVNNASVFIHDDISTITSDSWDKHMQINAKVPLMMIKQMNDSLDGNRRGSVVNILDQKLYNPNPDHLSYTASKYTMLGLTDTLARGLAPKVRVNAVSPGHTLASDSQTSEGFDLAQSSSPLGYGPSPGDIADAVCYLMVAKAVTGQVIYVDSGERFLSRTRDVVFETE</sequence>
<evidence type="ECO:0000256" key="1">
    <source>
        <dbReference type="ARBA" id="ARBA00006484"/>
    </source>
</evidence>
<comment type="similarity">
    <text evidence="1 3">Belongs to the short-chain dehydrogenases/reductases (SDR) family.</text>
</comment>
<reference evidence="4" key="2">
    <citation type="journal article" date="2015" name="ISME J.">
        <title>A new class of marine Euryarchaeota group II from the Mediterranean deep chlorophyll maximum.</title>
        <authorList>
            <person name="Martin-Cuadrado A.B."/>
            <person name="Garcia-Heredia I."/>
            <person name="Molto A.G."/>
            <person name="Lopez-Ubeda R."/>
            <person name="Kimes N."/>
            <person name="Lopez-Garcia P."/>
            <person name="Moreira D."/>
            <person name="Rodriguez-Valera F."/>
        </authorList>
    </citation>
    <scope>NUCLEOTIDE SEQUENCE</scope>
</reference>
<evidence type="ECO:0000256" key="2">
    <source>
        <dbReference type="ARBA" id="ARBA00023002"/>
    </source>
</evidence>
<proteinExistence type="inferred from homology"/>
<protein>
    <submittedName>
        <fullName evidence="4">Short chain dehydrogenase</fullName>
    </submittedName>
</protein>
<dbReference type="InterPro" id="IPR002347">
    <property type="entry name" value="SDR_fam"/>
</dbReference>
<dbReference type="InterPro" id="IPR036291">
    <property type="entry name" value="NAD(P)-bd_dom_sf"/>
</dbReference>
<dbReference type="AlphaFoldDB" id="A0A1B1TC12"/>
<dbReference type="EMBL" id="KP211852">
    <property type="protein sequence ID" value="ANV79822.1"/>
    <property type="molecule type" value="Genomic_DNA"/>
</dbReference>
<evidence type="ECO:0000256" key="3">
    <source>
        <dbReference type="RuleBase" id="RU000363"/>
    </source>
</evidence>
<keyword evidence="2" id="KW-0560">Oxidoreductase</keyword>
<dbReference type="PANTHER" id="PTHR43639">
    <property type="entry name" value="OXIDOREDUCTASE, SHORT-CHAIN DEHYDROGENASE/REDUCTASE FAMILY (AFU_ORTHOLOGUE AFUA_5G02870)"/>
    <property type="match status" value="1"/>
</dbReference>
<dbReference type="PRINTS" id="PR00081">
    <property type="entry name" value="GDHRDH"/>
</dbReference>
<dbReference type="GO" id="GO:0016491">
    <property type="term" value="F:oxidoreductase activity"/>
    <property type="evidence" value="ECO:0007669"/>
    <property type="project" value="UniProtKB-KW"/>
</dbReference>
<organism evidence="4">
    <name type="scientific">uncultured Poseidoniia archaeon</name>
    <dbReference type="NCBI Taxonomy" id="1697135"/>
    <lineage>
        <taxon>Archaea</taxon>
        <taxon>Methanobacteriati</taxon>
        <taxon>Thermoplasmatota</taxon>
        <taxon>Candidatus Poseidoniia</taxon>
        <taxon>environmental samples</taxon>
    </lineage>
</organism>
<dbReference type="Gene3D" id="3.40.50.720">
    <property type="entry name" value="NAD(P)-binding Rossmann-like Domain"/>
    <property type="match status" value="1"/>
</dbReference>
<dbReference type="PANTHER" id="PTHR43639:SF1">
    <property type="entry name" value="SHORT-CHAIN DEHYDROGENASE_REDUCTASE FAMILY PROTEIN"/>
    <property type="match status" value="1"/>
</dbReference>
<name>A0A1B1TC12_9ARCH</name>
<evidence type="ECO:0000313" key="4">
    <source>
        <dbReference type="EMBL" id="ANV79822.1"/>
    </source>
</evidence>
<dbReference type="PRINTS" id="PR00080">
    <property type="entry name" value="SDRFAMILY"/>
</dbReference>
<dbReference type="SUPFAM" id="SSF51735">
    <property type="entry name" value="NAD(P)-binding Rossmann-fold domains"/>
    <property type="match status" value="1"/>
</dbReference>
<accession>A0A1B1TC12</accession>
<reference evidence="4" key="1">
    <citation type="submission" date="2014-11" db="EMBL/GenBank/DDBJ databases">
        <authorList>
            <person name="Zhu J."/>
            <person name="Qi W."/>
            <person name="Song R."/>
        </authorList>
    </citation>
    <scope>NUCLEOTIDE SEQUENCE</scope>
</reference>